<name>A0A381WMD7_9ZZZZ</name>
<protein>
    <recommendedName>
        <fullName evidence="2">Peptidase M20 dimerisation domain-containing protein</fullName>
    </recommendedName>
</protein>
<dbReference type="EMBL" id="UINC01012210">
    <property type="protein sequence ID" value="SVA53441.1"/>
    <property type="molecule type" value="Genomic_DNA"/>
</dbReference>
<dbReference type="Gene3D" id="3.40.630.10">
    <property type="entry name" value="Zn peptidases"/>
    <property type="match status" value="1"/>
</dbReference>
<organism evidence="1">
    <name type="scientific">marine metagenome</name>
    <dbReference type="NCBI Taxonomy" id="408172"/>
    <lineage>
        <taxon>unclassified sequences</taxon>
        <taxon>metagenomes</taxon>
        <taxon>ecological metagenomes</taxon>
    </lineage>
</organism>
<feature type="non-terminal residue" evidence="1">
    <location>
        <position position="262"/>
    </location>
</feature>
<dbReference type="GO" id="GO:0016805">
    <property type="term" value="F:dipeptidase activity"/>
    <property type="evidence" value="ECO:0007669"/>
    <property type="project" value="TreeGrafter"/>
</dbReference>
<dbReference type="GO" id="GO:0071713">
    <property type="term" value="F:para-aminobenzoyl-glutamate hydrolase activity"/>
    <property type="evidence" value="ECO:0007669"/>
    <property type="project" value="TreeGrafter"/>
</dbReference>
<dbReference type="InterPro" id="IPR052030">
    <property type="entry name" value="Peptidase_M20/M20A_hydrolases"/>
</dbReference>
<sequence length="262" mass="27935">MISNEELKAQACAAIDARHDDIISIGETILRNPETGFREFKTERLVAETMQNVGLEIQSGLAITGVKSKQTGSNEGPTLALIGELDSLRISDHPYADAETAAAHACGHNAQIAGMLGSAMGLLQGDVVPHLGGSLTFIAVPAEEMIEVGYRLGLREEGKIEFLTGKAEFIRRGHFDDVDLALMCHTKNDQVASHVANSSNGAIIKKIRFLGRASHAGAKPQAGINALNAANLAMTAIALLRETFYDEDTIRIHPIITKGGEA</sequence>
<evidence type="ECO:0008006" key="2">
    <source>
        <dbReference type="Google" id="ProtNLM"/>
    </source>
</evidence>
<dbReference type="SUPFAM" id="SSF53187">
    <property type="entry name" value="Zn-dependent exopeptidases"/>
    <property type="match status" value="1"/>
</dbReference>
<reference evidence="1" key="1">
    <citation type="submission" date="2018-05" db="EMBL/GenBank/DDBJ databases">
        <authorList>
            <person name="Lanie J.A."/>
            <person name="Ng W.-L."/>
            <person name="Kazmierczak K.M."/>
            <person name="Andrzejewski T.M."/>
            <person name="Davidsen T.M."/>
            <person name="Wayne K.J."/>
            <person name="Tettelin H."/>
            <person name="Glass J.I."/>
            <person name="Rusch D."/>
            <person name="Podicherti R."/>
            <person name="Tsui H.-C.T."/>
            <person name="Winkler M.E."/>
        </authorList>
    </citation>
    <scope>NUCLEOTIDE SEQUENCE</scope>
</reference>
<gene>
    <name evidence="1" type="ORF">METZ01_LOCUS106295</name>
</gene>
<dbReference type="GO" id="GO:0046657">
    <property type="term" value="P:folic acid catabolic process"/>
    <property type="evidence" value="ECO:0007669"/>
    <property type="project" value="TreeGrafter"/>
</dbReference>
<dbReference type="Gene3D" id="3.30.70.360">
    <property type="match status" value="1"/>
</dbReference>
<proteinExistence type="predicted"/>
<dbReference type="GO" id="GO:0005737">
    <property type="term" value="C:cytoplasm"/>
    <property type="evidence" value="ECO:0007669"/>
    <property type="project" value="TreeGrafter"/>
</dbReference>
<evidence type="ECO:0000313" key="1">
    <source>
        <dbReference type="EMBL" id="SVA53441.1"/>
    </source>
</evidence>
<dbReference type="PANTHER" id="PTHR30575">
    <property type="entry name" value="PEPTIDASE M20"/>
    <property type="match status" value="1"/>
</dbReference>
<dbReference type="AlphaFoldDB" id="A0A381WMD7"/>
<accession>A0A381WMD7</accession>
<dbReference type="PANTHER" id="PTHR30575:SF0">
    <property type="entry name" value="XAA-ARG DIPEPTIDASE"/>
    <property type="match status" value="1"/>
</dbReference>